<sequence>MKASLRIAREYEKNIVDNLLQFYLDEISVFVAPKKSAEGRLIYPYLDHYWRNPQRYPFLISNDKQIAGFALVRREIDPSNGMEVAEISDFFILSTLRNHGIGGLTAVQLWDMFPGKWRLEVHKANQGALLFWKDTISKYTDHRFKQSINAESINIEFRFQNTIRQS</sequence>
<dbReference type="GO" id="GO:0016747">
    <property type="term" value="F:acyltransferase activity, transferring groups other than amino-acyl groups"/>
    <property type="evidence" value="ECO:0007669"/>
    <property type="project" value="InterPro"/>
</dbReference>
<feature type="domain" description="N-acetyltransferase" evidence="1">
    <location>
        <begin position="38"/>
        <end position="132"/>
    </location>
</feature>
<organism evidence="2 3">
    <name type="scientific">OM182 bacterium</name>
    <dbReference type="NCBI Taxonomy" id="2510334"/>
    <lineage>
        <taxon>Bacteria</taxon>
        <taxon>Pseudomonadati</taxon>
        <taxon>Pseudomonadota</taxon>
        <taxon>Gammaproteobacteria</taxon>
        <taxon>OMG group</taxon>
        <taxon>OM182 clade</taxon>
    </lineage>
</organism>
<reference evidence="2 3" key="1">
    <citation type="submission" date="2019-02" db="EMBL/GenBank/DDBJ databases">
        <title>Prokaryotic population dynamics and viral predation in marine succession experiment using metagenomics: the confinement effect.</title>
        <authorList>
            <person name="Haro-Moreno J.M."/>
            <person name="Rodriguez-Valera F."/>
            <person name="Lopez-Perez M."/>
        </authorList>
    </citation>
    <scope>NUCLEOTIDE SEQUENCE [LARGE SCALE GENOMIC DNA]</scope>
    <source>
        <strain evidence="2">MED-G157</strain>
    </source>
</reference>
<dbReference type="Pfam" id="PF00583">
    <property type="entry name" value="Acetyltransf_1"/>
    <property type="match status" value="1"/>
</dbReference>
<proteinExistence type="predicted"/>
<dbReference type="SUPFAM" id="SSF55729">
    <property type="entry name" value="Acyl-CoA N-acyltransferases (Nat)"/>
    <property type="match status" value="1"/>
</dbReference>
<protein>
    <submittedName>
        <fullName evidence="2">GNAT family N-acetyltransferase</fullName>
    </submittedName>
</protein>
<comment type="caution">
    <text evidence="2">The sequence shown here is derived from an EMBL/GenBank/DDBJ whole genome shotgun (WGS) entry which is preliminary data.</text>
</comment>
<dbReference type="InterPro" id="IPR000182">
    <property type="entry name" value="GNAT_dom"/>
</dbReference>
<dbReference type="AlphaFoldDB" id="A0A520RY57"/>
<dbReference type="CDD" id="cd04301">
    <property type="entry name" value="NAT_SF"/>
    <property type="match status" value="1"/>
</dbReference>
<evidence type="ECO:0000313" key="3">
    <source>
        <dbReference type="Proteomes" id="UP000316199"/>
    </source>
</evidence>
<dbReference type="InterPro" id="IPR016181">
    <property type="entry name" value="Acyl_CoA_acyltransferase"/>
</dbReference>
<gene>
    <name evidence="2" type="ORF">EVA68_07800</name>
</gene>
<evidence type="ECO:0000313" key="2">
    <source>
        <dbReference type="EMBL" id="RZO75104.1"/>
    </source>
</evidence>
<evidence type="ECO:0000259" key="1">
    <source>
        <dbReference type="Pfam" id="PF00583"/>
    </source>
</evidence>
<keyword evidence="2" id="KW-0808">Transferase</keyword>
<dbReference type="EMBL" id="SHAG01000048">
    <property type="protein sequence ID" value="RZO75104.1"/>
    <property type="molecule type" value="Genomic_DNA"/>
</dbReference>
<dbReference type="Proteomes" id="UP000316199">
    <property type="component" value="Unassembled WGS sequence"/>
</dbReference>
<dbReference type="Gene3D" id="3.40.630.30">
    <property type="match status" value="1"/>
</dbReference>
<accession>A0A520RY57</accession>
<name>A0A520RY57_9GAMM</name>